<keyword evidence="6" id="KW-0460">Magnesium</keyword>
<comment type="function">
    <text evidence="6">Part of the phosphoribosylformylglycinamidine synthase complex involved in the purines biosynthetic pathway. Catalyzes the ATP-dependent conversion of formylglycinamide ribonucleotide (FGAR) and glutamine to yield formylglycinamidine ribonucleotide (FGAM) and glutamate. The FGAM synthase complex is composed of three subunits. PurQ produces an ammonia molecule by converting glutamine to glutamate. PurL transfers the ammonia molecule to FGAR to form FGAM in an ATP-dependent manner. PurS interacts with PurQ and PurL and is thought to assist in the transfer of the ammonia molecule from PurQ to PurL.</text>
</comment>
<dbReference type="EC" id="6.3.5.3" evidence="6"/>
<feature type="binding site" evidence="6">
    <location>
        <position position="734"/>
    </location>
    <ligand>
        <name>ATP</name>
        <dbReference type="ChEBI" id="CHEBI:30616"/>
    </ligand>
</feature>
<dbReference type="GO" id="GO:0004642">
    <property type="term" value="F:phosphoribosylformylglycinamidine synthase activity"/>
    <property type="evidence" value="ECO:0007669"/>
    <property type="project" value="UniProtKB-UniRule"/>
</dbReference>
<evidence type="ECO:0000256" key="1">
    <source>
        <dbReference type="ARBA" id="ARBA00022490"/>
    </source>
</evidence>
<comment type="subcellular location">
    <subcellularLocation>
        <location evidence="6">Cytoplasm</location>
    </subcellularLocation>
</comment>
<dbReference type="GO" id="GO:0005524">
    <property type="term" value="F:ATP binding"/>
    <property type="evidence" value="ECO:0007669"/>
    <property type="project" value="UniProtKB-UniRule"/>
</dbReference>
<feature type="binding site" evidence="6">
    <location>
        <position position="499"/>
    </location>
    <ligand>
        <name>Mg(2+)</name>
        <dbReference type="ChEBI" id="CHEBI:18420"/>
        <label>2</label>
    </ligand>
</feature>
<dbReference type="Gene3D" id="3.30.1280.10">
    <property type="entry name" value="Phosphoribosylformylglycinamidine synthase subunit PurS"/>
    <property type="match status" value="1"/>
</dbReference>
<sequence>MTVRLEIGWRPELGDAEGEALGRKAREYFGLHLEQVRVLRLLMLDIDLSPEELENIRTQVFTNPVTQISSFTPLARDFDWAIWVGLRPGVRDNAGAVAWEAIATYLNRPLPPDSGVYTSKLYVITAPGLSRPELTRLAGELLANELIQEYRIYGREEWDPQRGVGAILPKVHLAHRPTVAALEIPTLEALKELSALRHLALRDQDLPIILNYFARPEVRARRAASGLGPPTDVELEYLAQARSDHCNHNTFRGRFYYRDLLTGEQTRLDNPFKTCIQAPTLEIARSKPWVISVLWDNAGVGEFDEDFCYVIKGETHNSPSNLEAYGGSLTGIVGVYRDPLGTGRGAKLIGGLYGFCVGPRDYGGPLRPRLHPRRLLDGVIEGVKDGGNKSGIPTVAGVLYFDESFLGKCLVFVGAVGFMPKSVGGEPSYRKEARPGDLILMCGGRVGKDGIHGVTASSEVSTPGTPVAHVQIGDPYTQKKMHDFLLEARDLGLINFITDCGGGGLSSALGEAAQMAGGVEVWLEKVPLKYTGLDPWEIWVSESQERMVVGLSPENQTRFQELAARHEVEVSVIGRFTDTGLLRVSYQDRLCADMDLSLIKEDFPPWEFEAEWLPPEARLSEPVLGEIEDHGKLLLAMLDRPNLCSREWITRQYDHEVQGTSVIKPLVGREVKVPADAVVLRPRLDRRRGLALSLALNPAYSRIDTYHMVAVTVDEAVRRLVTVGAALEHIGGVDNFCWPSIEYHPEGNPDGKFKAGQLVRACWALKDLCQAYQIPLLSGKDSMYVDGIHPGAFGETHRVSGLPTLFFTAVSLIPELGRIVTPDLKNPGDLVYLIGETRPELGGSEFYELLGYVGRNVPRVQAAAFLERYRLFEQAVQEGWLASGRTLTRGGLGVHLALVSLAGGLGVEVELGSLAPGQPAHTALYSESAGRFLVSVAPEHRRHLESHFRGQPLFLLGEVRPDQTFLVKRQGRTLVEMPLDPLKEAWQRRFGNLI</sequence>
<keyword evidence="3 6" id="KW-0547">Nucleotide-binding</keyword>
<dbReference type="SUPFAM" id="SSF56042">
    <property type="entry name" value="PurM C-terminal domain-like"/>
    <property type="match status" value="2"/>
</dbReference>
<comment type="subunit">
    <text evidence="6">Monomer. Part of the FGAM synthase complex composed of 1 PurL, 1 PurQ and 2 PurS subunits.</text>
</comment>
<feature type="binding site" evidence="6">
    <location>
        <position position="337"/>
    </location>
    <ligand>
        <name>substrate</name>
    </ligand>
</feature>
<dbReference type="Gene3D" id="3.30.1330.10">
    <property type="entry name" value="PurM-like, N-terminal domain"/>
    <property type="match status" value="2"/>
</dbReference>
<organism evidence="9">
    <name type="scientific">Desulfobacca acetoxidans</name>
    <dbReference type="NCBI Taxonomy" id="60893"/>
    <lineage>
        <taxon>Bacteria</taxon>
        <taxon>Pseudomonadati</taxon>
        <taxon>Thermodesulfobacteriota</taxon>
        <taxon>Desulfobaccia</taxon>
        <taxon>Desulfobaccales</taxon>
        <taxon>Desulfobaccaceae</taxon>
        <taxon>Desulfobacca</taxon>
    </lineage>
</organism>
<evidence type="ECO:0000259" key="8">
    <source>
        <dbReference type="Pfam" id="PF02769"/>
    </source>
</evidence>
<dbReference type="InterPro" id="IPR036676">
    <property type="entry name" value="PurM-like_C_sf"/>
</dbReference>
<feature type="binding site" evidence="6">
    <location>
        <position position="312"/>
    </location>
    <ligand>
        <name>ATP</name>
        <dbReference type="ChEBI" id="CHEBI:30616"/>
    </ligand>
</feature>
<evidence type="ECO:0000256" key="3">
    <source>
        <dbReference type="ARBA" id="ARBA00022741"/>
    </source>
</evidence>
<dbReference type="AlphaFoldDB" id="A0A7C3WL32"/>
<dbReference type="InterPro" id="IPR010074">
    <property type="entry name" value="PRibForGlyAmidine_synth_PurL"/>
</dbReference>
<name>A0A7C3WL32_9BACT</name>
<dbReference type="UniPathway" id="UPA00074">
    <property type="reaction ID" value="UER00128"/>
</dbReference>
<evidence type="ECO:0000259" key="7">
    <source>
        <dbReference type="Pfam" id="PF00586"/>
    </source>
</evidence>
<feature type="binding site" evidence="6">
    <location>
        <position position="471"/>
    </location>
    <ligand>
        <name>substrate</name>
    </ligand>
</feature>
<feature type="binding site" evidence="6">
    <location>
        <position position="779"/>
    </location>
    <ligand>
        <name>ATP</name>
        <dbReference type="ChEBI" id="CHEBI:30616"/>
    </ligand>
</feature>
<dbReference type="PANTHER" id="PTHR43555">
    <property type="entry name" value="PHOSPHORIBOSYLFORMYLGLYCINAMIDINE SYNTHASE SUBUNIT PURL"/>
    <property type="match status" value="1"/>
</dbReference>
<evidence type="ECO:0000256" key="4">
    <source>
        <dbReference type="ARBA" id="ARBA00022755"/>
    </source>
</evidence>
<evidence type="ECO:0000256" key="6">
    <source>
        <dbReference type="HAMAP-Rule" id="MF_00420"/>
    </source>
</evidence>
<reference evidence="9" key="1">
    <citation type="journal article" date="2020" name="mSystems">
        <title>Genome- and Community-Level Interaction Insights into Carbon Utilization and Element Cycling Functions of Hydrothermarchaeota in Hydrothermal Sediment.</title>
        <authorList>
            <person name="Zhou Z."/>
            <person name="Liu Y."/>
            <person name="Xu W."/>
            <person name="Pan J."/>
            <person name="Luo Z.H."/>
            <person name="Li M."/>
        </authorList>
    </citation>
    <scope>NUCLEOTIDE SEQUENCE [LARGE SCALE GENOMIC DNA]</scope>
    <source>
        <strain evidence="9">SpSt-776</strain>
    </source>
</reference>
<evidence type="ECO:0000256" key="2">
    <source>
        <dbReference type="ARBA" id="ARBA00022598"/>
    </source>
</evidence>
<comment type="similarity">
    <text evidence="6">Belongs to the FGAMS family.</text>
</comment>
<protein>
    <recommendedName>
        <fullName evidence="6">Phosphoribosylformylglycinamidine synthase subunit PurL</fullName>
        <shortName evidence="6">FGAM synthase</shortName>
        <ecNumber evidence="6">6.3.5.3</ecNumber>
    </recommendedName>
    <alternativeName>
        <fullName evidence="6">Formylglycinamide ribonucleotide amidotransferase subunit II</fullName>
        <shortName evidence="6">FGAR amidotransferase II</shortName>
        <shortName evidence="6">FGAR-AT II</shortName>
    </alternativeName>
    <alternativeName>
        <fullName evidence="6">Glutamine amidotransferase PurL</fullName>
    </alternativeName>
    <alternativeName>
        <fullName evidence="6">Phosphoribosylformylglycinamidine synthase subunit II</fullName>
    </alternativeName>
</protein>
<evidence type="ECO:0000313" key="9">
    <source>
        <dbReference type="EMBL" id="HGB13732.1"/>
    </source>
</evidence>
<proteinExistence type="inferred from homology"/>
<comment type="caution">
    <text evidence="9">The sequence shown here is derived from an EMBL/GenBank/DDBJ whole genome shotgun (WGS) entry which is preliminary data.</text>
</comment>
<dbReference type="PANTHER" id="PTHR43555:SF1">
    <property type="entry name" value="PHOSPHORIBOSYLFORMYLGLYCINAMIDINE SYNTHASE SUBUNIT PURL"/>
    <property type="match status" value="1"/>
</dbReference>
<dbReference type="InterPro" id="IPR010918">
    <property type="entry name" value="PurM-like_C_dom"/>
</dbReference>
<keyword evidence="4 6" id="KW-0658">Purine biosynthesis</keyword>
<dbReference type="GO" id="GO:0000287">
    <property type="term" value="F:magnesium ion binding"/>
    <property type="evidence" value="ECO:0007669"/>
    <property type="project" value="UniProtKB-UniRule"/>
</dbReference>
<comment type="caution">
    <text evidence="6">Lacks conserved residue(s) required for the propagation of feature annotation.</text>
</comment>
<dbReference type="GO" id="GO:0005737">
    <property type="term" value="C:cytoplasm"/>
    <property type="evidence" value="ECO:0007669"/>
    <property type="project" value="UniProtKB-SubCell"/>
</dbReference>
<feature type="binding site" evidence="6">
    <location>
        <position position="782"/>
    </location>
    <ligand>
        <name>substrate</name>
    </ligand>
</feature>
<feature type="domain" description="PurM-like N-terminal" evidence="7">
    <location>
        <begin position="676"/>
        <end position="783"/>
    </location>
</feature>
<comment type="catalytic activity">
    <reaction evidence="6">
        <text>N(2)-formyl-N(1)-(5-phospho-beta-D-ribosyl)glycinamide + L-glutamine + ATP + H2O = 2-formamido-N(1)-(5-O-phospho-beta-D-ribosyl)acetamidine + L-glutamate + ADP + phosphate + H(+)</text>
        <dbReference type="Rhea" id="RHEA:17129"/>
        <dbReference type="ChEBI" id="CHEBI:15377"/>
        <dbReference type="ChEBI" id="CHEBI:15378"/>
        <dbReference type="ChEBI" id="CHEBI:29985"/>
        <dbReference type="ChEBI" id="CHEBI:30616"/>
        <dbReference type="ChEBI" id="CHEBI:43474"/>
        <dbReference type="ChEBI" id="CHEBI:58359"/>
        <dbReference type="ChEBI" id="CHEBI:147286"/>
        <dbReference type="ChEBI" id="CHEBI:147287"/>
        <dbReference type="ChEBI" id="CHEBI:456216"/>
        <dbReference type="EC" id="6.3.5.3"/>
    </reaction>
</comment>
<feature type="domain" description="PurM-like N-terminal" evidence="7">
    <location>
        <begin position="296"/>
        <end position="419"/>
    </location>
</feature>
<dbReference type="Pfam" id="PF00586">
    <property type="entry name" value="AIRS"/>
    <property type="match status" value="2"/>
</dbReference>
<comment type="pathway">
    <text evidence="6">Purine metabolism; IMP biosynthesis via de novo pathway; 5-amino-1-(5-phospho-D-ribosyl)imidazole from N(2)-formyl-N(1)-(5-phospho-D-ribosyl)glycinamide: step 1/2.</text>
</comment>
<feature type="active site" evidence="6">
    <location>
        <position position="245"/>
    </location>
</feature>
<dbReference type="CDD" id="cd02203">
    <property type="entry name" value="PurL_repeat1"/>
    <property type="match status" value="1"/>
</dbReference>
<feature type="active site" description="Proton acceptor" evidence="6">
    <location>
        <position position="316"/>
    </location>
</feature>
<dbReference type="InterPro" id="IPR036604">
    <property type="entry name" value="PurS-like_sf"/>
</dbReference>
<evidence type="ECO:0000256" key="5">
    <source>
        <dbReference type="ARBA" id="ARBA00022840"/>
    </source>
</evidence>
<dbReference type="HAMAP" id="MF_00420">
    <property type="entry name" value="PurL_2"/>
    <property type="match status" value="1"/>
</dbReference>
<feature type="domain" description="PurM-like C-terminal" evidence="8">
    <location>
        <begin position="827"/>
        <end position="963"/>
    </location>
</feature>
<feature type="binding site" evidence="6">
    <location>
        <position position="338"/>
    </location>
    <ligand>
        <name>Mg(2+)</name>
        <dbReference type="ChEBI" id="CHEBI:18420"/>
        <label>2</label>
    </ligand>
</feature>
<keyword evidence="5 6" id="KW-0067">ATP-binding</keyword>
<dbReference type="EMBL" id="DTHB01000011">
    <property type="protein sequence ID" value="HGB13732.1"/>
    <property type="molecule type" value="Genomic_DNA"/>
</dbReference>
<feature type="binding site" evidence="6">
    <location>
        <position position="314"/>
    </location>
    <ligand>
        <name>Mg(2+)</name>
        <dbReference type="ChEBI" id="CHEBI:18420"/>
        <label>1</label>
    </ligand>
</feature>
<dbReference type="CDD" id="cd02204">
    <property type="entry name" value="PurL_repeat2"/>
    <property type="match status" value="1"/>
</dbReference>
<dbReference type="SUPFAM" id="SSF55326">
    <property type="entry name" value="PurM N-terminal domain-like"/>
    <property type="match status" value="2"/>
</dbReference>
<gene>
    <name evidence="6" type="primary">purL</name>
    <name evidence="9" type="ORF">ENV62_00620</name>
</gene>
<feature type="domain" description="PurM-like C-terminal" evidence="8">
    <location>
        <begin position="434"/>
        <end position="585"/>
    </location>
</feature>
<dbReference type="GO" id="GO:0006189">
    <property type="term" value="P:'de novo' IMP biosynthetic process"/>
    <property type="evidence" value="ECO:0007669"/>
    <property type="project" value="UniProtKB-UniRule"/>
</dbReference>
<accession>A0A7C3WL32</accession>
<dbReference type="InterPro" id="IPR036921">
    <property type="entry name" value="PurM-like_N_sf"/>
</dbReference>
<dbReference type="Pfam" id="PF02769">
    <property type="entry name" value="AIRS_C"/>
    <property type="match status" value="2"/>
</dbReference>
<keyword evidence="2 6" id="KW-0436">Ligase</keyword>
<keyword evidence="6" id="KW-0479">Metal-binding</keyword>
<keyword evidence="1 6" id="KW-0963">Cytoplasm</keyword>
<dbReference type="SUPFAM" id="SSF82697">
    <property type="entry name" value="PurS-like"/>
    <property type="match status" value="1"/>
</dbReference>
<feature type="binding site" evidence="6">
    <location>
        <begin position="542"/>
        <end position="544"/>
    </location>
    <ligand>
        <name>substrate</name>
    </ligand>
</feature>
<dbReference type="Gene3D" id="3.90.650.10">
    <property type="entry name" value="PurM-like C-terminal domain"/>
    <property type="match status" value="2"/>
</dbReference>
<dbReference type="InterPro" id="IPR016188">
    <property type="entry name" value="PurM-like_N"/>
</dbReference>